<dbReference type="GO" id="GO:0042744">
    <property type="term" value="P:hydrogen peroxide catabolic process"/>
    <property type="evidence" value="ECO:0007669"/>
    <property type="project" value="TreeGrafter"/>
</dbReference>
<dbReference type="AlphaFoldDB" id="A0AA39ZQ67"/>
<dbReference type="EMBL" id="JAUIRO010000009">
    <property type="protein sequence ID" value="KAK0701642.1"/>
    <property type="molecule type" value="Genomic_DNA"/>
</dbReference>
<proteinExistence type="predicted"/>
<accession>A0AA39ZQ67</accession>
<dbReference type="GO" id="GO:0005777">
    <property type="term" value="C:peroxisome"/>
    <property type="evidence" value="ECO:0007669"/>
    <property type="project" value="TreeGrafter"/>
</dbReference>
<gene>
    <name evidence="2" type="ORF">B0T26DRAFT_757642</name>
</gene>
<dbReference type="GO" id="GO:0042542">
    <property type="term" value="P:response to hydrogen peroxide"/>
    <property type="evidence" value="ECO:0007669"/>
    <property type="project" value="TreeGrafter"/>
</dbReference>
<dbReference type="GO" id="GO:0004096">
    <property type="term" value="F:catalase activity"/>
    <property type="evidence" value="ECO:0007669"/>
    <property type="project" value="InterPro"/>
</dbReference>
<organism evidence="2 3">
    <name type="scientific">Lasiosphaeria miniovina</name>
    <dbReference type="NCBI Taxonomy" id="1954250"/>
    <lineage>
        <taxon>Eukaryota</taxon>
        <taxon>Fungi</taxon>
        <taxon>Dikarya</taxon>
        <taxon>Ascomycota</taxon>
        <taxon>Pezizomycotina</taxon>
        <taxon>Sordariomycetes</taxon>
        <taxon>Sordariomycetidae</taxon>
        <taxon>Sordariales</taxon>
        <taxon>Lasiosphaeriaceae</taxon>
        <taxon>Lasiosphaeria</taxon>
    </lineage>
</organism>
<dbReference type="GO" id="GO:0020037">
    <property type="term" value="F:heme binding"/>
    <property type="evidence" value="ECO:0007669"/>
    <property type="project" value="InterPro"/>
</dbReference>
<dbReference type="PANTHER" id="PTHR11465">
    <property type="entry name" value="CATALASE"/>
    <property type="match status" value="1"/>
</dbReference>
<dbReference type="GO" id="GO:0005739">
    <property type="term" value="C:mitochondrion"/>
    <property type="evidence" value="ECO:0007669"/>
    <property type="project" value="TreeGrafter"/>
</dbReference>
<dbReference type="Gene3D" id="1.20.1280.120">
    <property type="match status" value="1"/>
</dbReference>
<dbReference type="Pfam" id="PF00199">
    <property type="entry name" value="Catalase"/>
    <property type="match status" value="1"/>
</dbReference>
<dbReference type="GeneID" id="85329543"/>
<dbReference type="PIRSF" id="PIRSF000296">
    <property type="entry name" value="SrpA"/>
    <property type="match status" value="1"/>
</dbReference>
<evidence type="ECO:0000259" key="1">
    <source>
        <dbReference type="SMART" id="SM01060"/>
    </source>
</evidence>
<dbReference type="InterPro" id="IPR011614">
    <property type="entry name" value="Catalase_core"/>
</dbReference>
<feature type="domain" description="Catalase core" evidence="1">
    <location>
        <begin position="1"/>
        <end position="310"/>
    </location>
</feature>
<dbReference type="RefSeq" id="XP_060289306.1">
    <property type="nucleotide sequence ID" value="XM_060446273.1"/>
</dbReference>
<keyword evidence="3" id="KW-1185">Reference proteome</keyword>
<dbReference type="Proteomes" id="UP001172101">
    <property type="component" value="Unassembled WGS sequence"/>
</dbReference>
<dbReference type="Gene3D" id="2.40.180.10">
    <property type="entry name" value="Catalase core domain"/>
    <property type="match status" value="1"/>
</dbReference>
<name>A0AA39ZQ67_9PEZI</name>
<dbReference type="SUPFAM" id="SSF56634">
    <property type="entry name" value="Heme-dependent catalase-like"/>
    <property type="match status" value="1"/>
</dbReference>
<reference evidence="2" key="1">
    <citation type="submission" date="2023-06" db="EMBL/GenBank/DDBJ databases">
        <title>Genome-scale phylogeny and comparative genomics of the fungal order Sordariales.</title>
        <authorList>
            <consortium name="Lawrence Berkeley National Laboratory"/>
            <person name="Hensen N."/>
            <person name="Bonometti L."/>
            <person name="Westerberg I."/>
            <person name="Brannstrom I.O."/>
            <person name="Guillou S."/>
            <person name="Cros-Aarteil S."/>
            <person name="Calhoun S."/>
            <person name="Haridas S."/>
            <person name="Kuo A."/>
            <person name="Mondo S."/>
            <person name="Pangilinan J."/>
            <person name="Riley R."/>
            <person name="LaButti K."/>
            <person name="Andreopoulos B."/>
            <person name="Lipzen A."/>
            <person name="Chen C."/>
            <person name="Yanf M."/>
            <person name="Daum C."/>
            <person name="Ng V."/>
            <person name="Clum A."/>
            <person name="Steindorff A."/>
            <person name="Ohm R."/>
            <person name="Martin F."/>
            <person name="Silar P."/>
            <person name="Natvig D."/>
            <person name="Lalanne C."/>
            <person name="Gautier V."/>
            <person name="Ament-velasquez S.L."/>
            <person name="Kruys A."/>
            <person name="Hutchinson M.I."/>
            <person name="Powell A.J."/>
            <person name="Barry K."/>
            <person name="Miller A.N."/>
            <person name="Grigoriev I.V."/>
            <person name="Debuchy R."/>
            <person name="Gladieux P."/>
            <person name="Thoren M.H."/>
            <person name="Johannesson H."/>
        </authorList>
    </citation>
    <scope>NUCLEOTIDE SEQUENCE</scope>
    <source>
        <strain evidence="2">SMH2392-1A</strain>
    </source>
</reference>
<evidence type="ECO:0000313" key="3">
    <source>
        <dbReference type="Proteomes" id="UP001172101"/>
    </source>
</evidence>
<dbReference type="CDD" id="cd08153">
    <property type="entry name" value="srpA_like"/>
    <property type="match status" value="1"/>
</dbReference>
<dbReference type="InterPro" id="IPR018028">
    <property type="entry name" value="Catalase"/>
</dbReference>
<dbReference type="PROSITE" id="PS51402">
    <property type="entry name" value="CATALASE_3"/>
    <property type="match status" value="1"/>
</dbReference>
<dbReference type="InterPro" id="IPR020835">
    <property type="entry name" value="Catalase_sf"/>
</dbReference>
<dbReference type="SMART" id="SM01060">
    <property type="entry name" value="Catalase"/>
    <property type="match status" value="1"/>
</dbReference>
<dbReference type="InterPro" id="IPR024168">
    <property type="entry name" value="Catalase_SrpA-type_pred"/>
</dbReference>
<comment type="caution">
    <text evidence="2">The sequence shown here is derived from an EMBL/GenBank/DDBJ whole genome shotgun (WGS) entry which is preliminary data.</text>
</comment>
<evidence type="ECO:0000313" key="2">
    <source>
        <dbReference type="EMBL" id="KAK0701642.1"/>
    </source>
</evidence>
<sequence>MPLPADEKVVETSKAIVETLHGIFGPHPGFRPAHAKGILLDGTFTPTAEAAALSKAAHFNAPSTPVIARLSSSTGIPQLPDTDANGNPRGFAVRFRLAETPRRVHTDIVAHSADGFPGRTGEDALAFFSAIRDGSVGDYVASHPAALAFVQLPKPFPASFSTERFFGVNAFKLIAEDGTVTFVRYRIVPTNGLAELGDAEAATKPANYLYDEIPALLAAGPITYTLTAQVADVAAGDVTDDATVRWPDTRRVVELGTISLTGEAAENAAQQKTIIFDPIPRVDGVEPSDDPLLEARAGVYLISGRERRAA</sequence>
<protein>
    <submittedName>
        <fullName evidence="2">Catalase-like domain-containing protein</fullName>
    </submittedName>
</protein>
<dbReference type="PANTHER" id="PTHR11465:SF62">
    <property type="entry name" value="CATALASE T"/>
    <property type="match status" value="1"/>
</dbReference>